<accession>A0A1D8GBK5</accession>
<dbReference type="GO" id="GO:0005198">
    <property type="term" value="F:structural molecule activity"/>
    <property type="evidence" value="ECO:0007669"/>
    <property type="project" value="UniProtKB-UniRule"/>
</dbReference>
<sequence length="94" mass="10806">MKINNIAIPSTTQFNIENTKSKTDFGTFLKESIHKLNDLEMTSQYMDELLATGEIENIHDVMIAAQKSDIALQFTIEVKNKVLDAYREIMRLQL</sequence>
<evidence type="ECO:0000256" key="2">
    <source>
        <dbReference type="ARBA" id="ARBA00009272"/>
    </source>
</evidence>
<keyword evidence="7" id="KW-1185">Reference proteome</keyword>
<proteinExistence type="inferred from homology"/>
<dbReference type="OrthoDB" id="9812413at2"/>
<evidence type="ECO:0000256" key="1">
    <source>
        <dbReference type="ARBA" id="ARBA00004117"/>
    </source>
</evidence>
<comment type="similarity">
    <text evidence="2 4">Belongs to the FliE family.</text>
</comment>
<protein>
    <recommendedName>
        <fullName evidence="4 5">Flagellar hook-basal body complex protein FliE</fullName>
    </recommendedName>
</protein>
<evidence type="ECO:0000313" key="7">
    <source>
        <dbReference type="Proteomes" id="UP000095743"/>
    </source>
</evidence>
<dbReference type="GO" id="GO:0003774">
    <property type="term" value="F:cytoskeletal motor activity"/>
    <property type="evidence" value="ECO:0007669"/>
    <property type="project" value="InterPro"/>
</dbReference>
<dbReference type="NCBIfam" id="TIGR00205">
    <property type="entry name" value="fliE"/>
    <property type="match status" value="1"/>
</dbReference>
<dbReference type="PANTHER" id="PTHR34653:SF1">
    <property type="entry name" value="FLAGELLAR HOOK-BASAL BODY COMPLEX PROTEIN FLIE"/>
    <property type="match status" value="1"/>
</dbReference>
<keyword evidence="3 4" id="KW-0975">Bacterial flagellum</keyword>
<dbReference type="AlphaFoldDB" id="A0A1D8GBK5"/>
<name>A0A1D8GBK5_9FIRM</name>
<keyword evidence="6" id="KW-0282">Flagellum</keyword>
<dbReference type="HAMAP" id="MF_00724">
    <property type="entry name" value="FliE"/>
    <property type="match status" value="1"/>
</dbReference>
<dbReference type="STRING" id="1424294.Gferi_00990"/>
<dbReference type="InterPro" id="IPR001624">
    <property type="entry name" value="FliE"/>
</dbReference>
<comment type="subcellular location">
    <subcellularLocation>
        <location evidence="1 4">Bacterial flagellum basal body</location>
    </subcellularLocation>
</comment>
<gene>
    <name evidence="4" type="primary">fliE</name>
    <name evidence="6" type="ORF">Gferi_00990</name>
</gene>
<evidence type="ECO:0000313" key="6">
    <source>
        <dbReference type="EMBL" id="AOT68285.1"/>
    </source>
</evidence>
<dbReference type="PANTHER" id="PTHR34653">
    <property type="match status" value="1"/>
</dbReference>
<evidence type="ECO:0000256" key="4">
    <source>
        <dbReference type="HAMAP-Rule" id="MF_00724"/>
    </source>
</evidence>
<keyword evidence="6" id="KW-0966">Cell projection</keyword>
<keyword evidence="6" id="KW-0969">Cilium</keyword>
<dbReference type="GO" id="GO:0071973">
    <property type="term" value="P:bacterial-type flagellum-dependent cell motility"/>
    <property type="evidence" value="ECO:0007669"/>
    <property type="project" value="InterPro"/>
</dbReference>
<dbReference type="KEGG" id="gfe:Gferi_00990"/>
<dbReference type="RefSeq" id="WP_069973838.1">
    <property type="nucleotide sequence ID" value="NZ_CP017269.1"/>
</dbReference>
<dbReference type="Pfam" id="PF02049">
    <property type="entry name" value="FliE"/>
    <property type="match status" value="1"/>
</dbReference>
<reference evidence="6 7" key="1">
    <citation type="submission" date="2016-09" db="EMBL/GenBank/DDBJ databases">
        <title>Genomic analysis reveals versatility of anaerobic energy metabolism of Geosporobacter ferrireducens IRF9 of phylum Firmicutes.</title>
        <authorList>
            <person name="Kim S.-J."/>
        </authorList>
    </citation>
    <scope>NUCLEOTIDE SEQUENCE [LARGE SCALE GENOMIC DNA]</scope>
    <source>
        <strain evidence="6 7">IRF9</strain>
    </source>
</reference>
<organism evidence="6 7">
    <name type="scientific">Geosporobacter ferrireducens</name>
    <dbReference type="NCBI Taxonomy" id="1424294"/>
    <lineage>
        <taxon>Bacteria</taxon>
        <taxon>Bacillati</taxon>
        <taxon>Bacillota</taxon>
        <taxon>Clostridia</taxon>
        <taxon>Peptostreptococcales</taxon>
        <taxon>Thermotaleaceae</taxon>
        <taxon>Geosporobacter</taxon>
    </lineage>
</organism>
<evidence type="ECO:0000256" key="3">
    <source>
        <dbReference type="ARBA" id="ARBA00023143"/>
    </source>
</evidence>
<evidence type="ECO:0000256" key="5">
    <source>
        <dbReference type="NCBIfam" id="TIGR00205"/>
    </source>
</evidence>
<dbReference type="Proteomes" id="UP000095743">
    <property type="component" value="Chromosome"/>
</dbReference>
<dbReference type="EMBL" id="CP017269">
    <property type="protein sequence ID" value="AOT68285.1"/>
    <property type="molecule type" value="Genomic_DNA"/>
</dbReference>
<dbReference type="GO" id="GO:0009425">
    <property type="term" value="C:bacterial-type flagellum basal body"/>
    <property type="evidence" value="ECO:0007669"/>
    <property type="project" value="UniProtKB-SubCell"/>
</dbReference>
<dbReference type="PRINTS" id="PR01006">
    <property type="entry name" value="FLGHOOKFLIE"/>
</dbReference>